<feature type="compositionally biased region" description="Basic residues" evidence="1">
    <location>
        <begin position="267"/>
        <end position="280"/>
    </location>
</feature>
<sequence>MTIHTLITAINRSQARDWSDLSLDLRQKLFRALVKIESRDAIVDPDGSRLAGSLTHTQKDPRQTRAGQDLDAAAARDALAVIAKNLADAPPSQIDRVHADLISAAEKIKPSAFARRKRASTLCNLRTTCRALVAARRVDGTVEGEAWLGTLIDIEAELGVHYGSAGEPRHVDALTLAMPLTVNVILGRDVVEARLSDRIAAYDALVRDELLSAYQEGRSPVIPETVTGTMIGARHAVTHAEIAVVRPQRHGIRTCDADARDAEYERKHGRPRRRTHRKTRPIPDKATLARLRENEALEKFYQRQPRTVKRWSDEKRAAMIAGMTAVTGVTGCHALAESPILYRALGQNVTPAVTGVTVLTRAMRQALRDHYHVGDAAIRKWRERGTLSARIAGLPSAIGLDIATSTATAPTAEPADQDEGVISALDHVSGAEPPTTVAPTNREKNVIPVAASVENVATAEDPVTFLRSDASEVAGDSSDQGVRLPANNGPCADLSFVDLPVPCIKPFALVPANDEADVRMMPSRARNREAETYARLIAGAHAAALAFAELDHWPA</sequence>
<evidence type="ECO:0000313" key="2">
    <source>
        <dbReference type="EMBL" id="TGD91910.1"/>
    </source>
</evidence>
<keyword evidence="3" id="KW-1185">Reference proteome</keyword>
<evidence type="ECO:0000256" key="1">
    <source>
        <dbReference type="SAM" id="MobiDB-lite"/>
    </source>
</evidence>
<proteinExistence type="predicted"/>
<gene>
    <name evidence="2" type="ORF">EU555_35380</name>
</gene>
<feature type="region of interest" description="Disordered" evidence="1">
    <location>
        <begin position="262"/>
        <end position="281"/>
    </location>
</feature>
<dbReference type="EMBL" id="SRLB01000069">
    <property type="protein sequence ID" value="TGD91910.1"/>
    <property type="molecule type" value="Genomic_DNA"/>
</dbReference>
<evidence type="ECO:0000313" key="3">
    <source>
        <dbReference type="Proteomes" id="UP000297535"/>
    </source>
</evidence>
<reference evidence="2 3" key="1">
    <citation type="submission" date="2019-04" db="EMBL/GenBank/DDBJ databases">
        <authorList>
            <person name="Feng G."/>
            <person name="Zhu H."/>
        </authorList>
    </citation>
    <scope>NUCLEOTIDE SEQUENCE [LARGE SCALE GENOMIC DNA]</scope>
    <source>
        <strain evidence="2 3">6HR-1</strain>
    </source>
</reference>
<comment type="caution">
    <text evidence="2">The sequence shown here is derived from an EMBL/GenBank/DDBJ whole genome shotgun (WGS) entry which is preliminary data.</text>
</comment>
<dbReference type="RefSeq" id="WP_135420004.1">
    <property type="nucleotide sequence ID" value="NZ_SRLB01000069.1"/>
</dbReference>
<dbReference type="Proteomes" id="UP000297535">
    <property type="component" value="Unassembled WGS sequence"/>
</dbReference>
<organism evidence="2 3">
    <name type="scientific">Methylobacterium nonmethylotrophicum</name>
    <dbReference type="NCBI Taxonomy" id="1141884"/>
    <lineage>
        <taxon>Bacteria</taxon>
        <taxon>Pseudomonadati</taxon>
        <taxon>Pseudomonadota</taxon>
        <taxon>Alphaproteobacteria</taxon>
        <taxon>Hyphomicrobiales</taxon>
        <taxon>Methylobacteriaceae</taxon>
        <taxon>Methylobacterium</taxon>
    </lineage>
</organism>
<name>A0A4Z0NE21_9HYPH</name>
<protein>
    <submittedName>
        <fullName evidence="2">Uncharacterized protein</fullName>
    </submittedName>
</protein>
<accession>A0A4Z0NE21</accession>
<dbReference type="AlphaFoldDB" id="A0A4Z0NE21"/>